<comment type="caution">
    <text evidence="1">The sequence shown here is derived from an EMBL/GenBank/DDBJ whole genome shotgun (WGS) entry which is preliminary data.</text>
</comment>
<gene>
    <name evidence="1" type="primary">RGS21_1</name>
    <name evidence="1" type="ORF">DSO57_1017817</name>
</gene>
<dbReference type="Proteomes" id="UP001165960">
    <property type="component" value="Unassembled WGS sequence"/>
</dbReference>
<accession>A0ACC2SHF2</accession>
<evidence type="ECO:0000313" key="2">
    <source>
        <dbReference type="Proteomes" id="UP001165960"/>
    </source>
</evidence>
<reference evidence="1" key="1">
    <citation type="submission" date="2022-04" db="EMBL/GenBank/DDBJ databases">
        <title>Genome of the entomopathogenic fungus Entomophthora muscae.</title>
        <authorList>
            <person name="Elya C."/>
            <person name="Lovett B.R."/>
            <person name="Lee E."/>
            <person name="Macias A.M."/>
            <person name="Hajek A.E."/>
            <person name="De Bivort B.L."/>
            <person name="Kasson M.T."/>
            <person name="De Fine Licht H.H."/>
            <person name="Stajich J.E."/>
        </authorList>
    </citation>
    <scope>NUCLEOTIDE SEQUENCE</scope>
    <source>
        <strain evidence="1">Berkeley</strain>
    </source>
</reference>
<keyword evidence="2" id="KW-1185">Reference proteome</keyword>
<name>A0ACC2SHF2_9FUNG</name>
<evidence type="ECO:0000313" key="1">
    <source>
        <dbReference type="EMBL" id="KAJ9061722.1"/>
    </source>
</evidence>
<organism evidence="1 2">
    <name type="scientific">Entomophthora muscae</name>
    <dbReference type="NCBI Taxonomy" id="34485"/>
    <lineage>
        <taxon>Eukaryota</taxon>
        <taxon>Fungi</taxon>
        <taxon>Fungi incertae sedis</taxon>
        <taxon>Zoopagomycota</taxon>
        <taxon>Entomophthoromycotina</taxon>
        <taxon>Entomophthoromycetes</taxon>
        <taxon>Entomophthorales</taxon>
        <taxon>Entomophthoraceae</taxon>
        <taxon>Entomophthora</taxon>
    </lineage>
</organism>
<sequence>MELVLILTVLAGWSLGVLASVVIFCRSRDALAIRTRGVSLTVVLALTQWCMVAWLLFRGVGGISSCLVDLWMAGLLFPLWASALLARFLRIMFLHRTNQYRLNTTKAPDLPKTEGVEIHQSLSNASRSYPRMDLWLHTHRGWFGSLGLTLCLLGFLFFNLVITLMLHIISAYGPECPDSWVRYPSLTITGTILLLEWPVFILLFLDLQETFGIRLEWVIHLFLAPCTLLIQTILTLTYEDNSVLYLALHITAILLICIMHLLTVGFPLWWARHEFTLFGIKRMCQASETRRSFLIQGACSTLKDPTSLTLQEVLANPLLFMDFKLFSAHNFCVENVMFYERFKALGPWDPTTPSPAILRTSLCSSIDAKGSFTSGFTSTDYLQPQHIHDHTSSKQPRTSFALSTTSRPDAYAYLGQSPFPGPTLLQEEILAIYRDFIAHDSPFQINLSSTAKRTISDNIRQANLTPSIFTRAYNEVYFLLIQDVFPRYLRSIDPSLPEV</sequence>
<proteinExistence type="predicted"/>
<dbReference type="EMBL" id="QTSX02005046">
    <property type="protein sequence ID" value="KAJ9061722.1"/>
    <property type="molecule type" value="Genomic_DNA"/>
</dbReference>
<protein>
    <submittedName>
        <fullName evidence="1">Regulator of G-protein signaling 21</fullName>
    </submittedName>
</protein>